<dbReference type="AlphaFoldDB" id="A0AA36HLE3"/>
<name>A0AA36HLE3_9DINO</name>
<protein>
    <submittedName>
        <fullName evidence="2">Uncharacterized protein</fullName>
    </submittedName>
</protein>
<feature type="non-terminal residue" evidence="2">
    <location>
        <position position="1"/>
    </location>
</feature>
<keyword evidence="3" id="KW-1185">Reference proteome</keyword>
<evidence type="ECO:0000313" key="2">
    <source>
        <dbReference type="EMBL" id="CAJ1371262.1"/>
    </source>
</evidence>
<dbReference type="Proteomes" id="UP001178507">
    <property type="component" value="Unassembled WGS sequence"/>
</dbReference>
<feature type="region of interest" description="Disordered" evidence="1">
    <location>
        <begin position="364"/>
        <end position="397"/>
    </location>
</feature>
<reference evidence="2" key="1">
    <citation type="submission" date="2023-08" db="EMBL/GenBank/DDBJ databases">
        <authorList>
            <person name="Chen Y."/>
            <person name="Shah S."/>
            <person name="Dougan E. K."/>
            <person name="Thang M."/>
            <person name="Chan C."/>
        </authorList>
    </citation>
    <scope>NUCLEOTIDE SEQUENCE</scope>
</reference>
<evidence type="ECO:0000256" key="1">
    <source>
        <dbReference type="SAM" id="MobiDB-lite"/>
    </source>
</evidence>
<feature type="compositionally biased region" description="Gly residues" evidence="1">
    <location>
        <begin position="61"/>
        <end position="83"/>
    </location>
</feature>
<organism evidence="2 3">
    <name type="scientific">Effrenium voratum</name>
    <dbReference type="NCBI Taxonomy" id="2562239"/>
    <lineage>
        <taxon>Eukaryota</taxon>
        <taxon>Sar</taxon>
        <taxon>Alveolata</taxon>
        <taxon>Dinophyceae</taxon>
        <taxon>Suessiales</taxon>
        <taxon>Symbiodiniaceae</taxon>
        <taxon>Effrenium</taxon>
    </lineage>
</organism>
<accession>A0AA36HLE3</accession>
<sequence>MASVPELMAEARAEQALIASQLRALKGEPPLGDSPRSPSKPGQQPGPLSPTSSFSPKAPGFGAGLGGLGGLAGRGSGERGAGVGLSASPSLAGPLQGYPDEISALREHVAELDNEIAMRDMATEALREKVRNLQEALEKALLSPAEGGLWKDRYQTAQKENEVRGREIKELKLQMDVKDKEIKLLSQYVRKLEEEARIRDSQRERLLTDASISRSKFKQTEAEQQELVTRLHGLEDSFARCVGRVTQAATAGVVGVCLEEAQPVPRFAVLTRREPNGAVLEIFEEPDSHWELCAVELSPLGVGRKPPVGLDENALSLVTCGVAGGGVGSQEMVSCPAIKCPDRASFIKWSCAFRNLGLLPPYGAVAETPTSPKSPASPGARSEGASLATPALAQKDE</sequence>
<dbReference type="EMBL" id="CAUJNA010000065">
    <property type="protein sequence ID" value="CAJ1371262.1"/>
    <property type="molecule type" value="Genomic_DNA"/>
</dbReference>
<feature type="region of interest" description="Disordered" evidence="1">
    <location>
        <begin position="20"/>
        <end position="93"/>
    </location>
</feature>
<evidence type="ECO:0000313" key="3">
    <source>
        <dbReference type="Proteomes" id="UP001178507"/>
    </source>
</evidence>
<comment type="caution">
    <text evidence="2">The sequence shown here is derived from an EMBL/GenBank/DDBJ whole genome shotgun (WGS) entry which is preliminary data.</text>
</comment>
<proteinExistence type="predicted"/>
<gene>
    <name evidence="2" type="ORF">EVOR1521_LOCUS1617</name>
</gene>